<gene>
    <name evidence="7" type="ORF">A2822_02740</name>
</gene>
<dbReference type="PANTHER" id="PTHR37422">
    <property type="entry name" value="TEICHURONIC ACID BIOSYNTHESIS PROTEIN TUAE"/>
    <property type="match status" value="1"/>
</dbReference>
<evidence type="ECO:0000313" key="8">
    <source>
        <dbReference type="Proteomes" id="UP000178774"/>
    </source>
</evidence>
<feature type="transmembrane region" description="Helical" evidence="5">
    <location>
        <begin position="108"/>
        <end position="129"/>
    </location>
</feature>
<dbReference type="GO" id="GO:0016020">
    <property type="term" value="C:membrane"/>
    <property type="evidence" value="ECO:0007669"/>
    <property type="project" value="UniProtKB-SubCell"/>
</dbReference>
<evidence type="ECO:0000256" key="5">
    <source>
        <dbReference type="SAM" id="Phobius"/>
    </source>
</evidence>
<feature type="transmembrane region" description="Helical" evidence="5">
    <location>
        <begin position="204"/>
        <end position="221"/>
    </location>
</feature>
<dbReference type="InterPro" id="IPR019734">
    <property type="entry name" value="TPR_rpt"/>
</dbReference>
<proteinExistence type="predicted"/>
<keyword evidence="4 5" id="KW-0472">Membrane</keyword>
<dbReference type="InterPro" id="IPR007016">
    <property type="entry name" value="O-antigen_ligase-rel_domated"/>
</dbReference>
<feature type="transmembrane region" description="Helical" evidence="5">
    <location>
        <begin position="251"/>
        <end position="272"/>
    </location>
</feature>
<dbReference type="Gene3D" id="1.25.40.10">
    <property type="entry name" value="Tetratricopeptide repeat domain"/>
    <property type="match status" value="3"/>
</dbReference>
<dbReference type="PANTHER" id="PTHR37422:SF13">
    <property type="entry name" value="LIPOPOLYSACCHARIDE BIOSYNTHESIS PROTEIN PA4999-RELATED"/>
    <property type="match status" value="1"/>
</dbReference>
<evidence type="ECO:0000256" key="1">
    <source>
        <dbReference type="ARBA" id="ARBA00004141"/>
    </source>
</evidence>
<dbReference type="EMBL" id="MHOP01000023">
    <property type="protein sequence ID" value="OGZ65405.1"/>
    <property type="molecule type" value="Genomic_DNA"/>
</dbReference>
<dbReference type="SUPFAM" id="SSF48452">
    <property type="entry name" value="TPR-like"/>
    <property type="match status" value="2"/>
</dbReference>
<dbReference type="AlphaFoldDB" id="A0A1G2HSK3"/>
<keyword evidence="2 5" id="KW-0812">Transmembrane</keyword>
<comment type="subcellular location">
    <subcellularLocation>
        <location evidence="1">Membrane</location>
        <topology evidence="1">Multi-pass membrane protein</topology>
    </subcellularLocation>
</comment>
<feature type="transmembrane region" description="Helical" evidence="5">
    <location>
        <begin position="397"/>
        <end position="414"/>
    </location>
</feature>
<feature type="transmembrane region" description="Helical" evidence="5">
    <location>
        <begin position="7"/>
        <end position="27"/>
    </location>
</feature>
<keyword evidence="3 5" id="KW-1133">Transmembrane helix</keyword>
<feature type="transmembrane region" description="Helical" evidence="5">
    <location>
        <begin position="227"/>
        <end position="244"/>
    </location>
</feature>
<feature type="transmembrane region" description="Helical" evidence="5">
    <location>
        <begin position="136"/>
        <end position="156"/>
    </location>
</feature>
<dbReference type="InterPro" id="IPR011990">
    <property type="entry name" value="TPR-like_helical_dom_sf"/>
</dbReference>
<evidence type="ECO:0000256" key="3">
    <source>
        <dbReference type="ARBA" id="ARBA00022989"/>
    </source>
</evidence>
<accession>A0A1G2HSK3</accession>
<protein>
    <recommendedName>
        <fullName evidence="6">O-antigen ligase-related domain-containing protein</fullName>
    </recommendedName>
</protein>
<feature type="transmembrane region" description="Helical" evidence="5">
    <location>
        <begin position="176"/>
        <end position="197"/>
    </location>
</feature>
<evidence type="ECO:0000256" key="4">
    <source>
        <dbReference type="ARBA" id="ARBA00023136"/>
    </source>
</evidence>
<dbReference type="Pfam" id="PF04932">
    <property type="entry name" value="Wzy_C"/>
    <property type="match status" value="1"/>
</dbReference>
<dbReference type="SMART" id="SM00028">
    <property type="entry name" value="TPR"/>
    <property type="match status" value="3"/>
</dbReference>
<reference evidence="7 8" key="1">
    <citation type="journal article" date="2016" name="Nat. Commun.">
        <title>Thousands of microbial genomes shed light on interconnected biogeochemical processes in an aquifer system.</title>
        <authorList>
            <person name="Anantharaman K."/>
            <person name="Brown C.T."/>
            <person name="Hug L.A."/>
            <person name="Sharon I."/>
            <person name="Castelle C.J."/>
            <person name="Probst A.J."/>
            <person name="Thomas B.C."/>
            <person name="Singh A."/>
            <person name="Wilkins M.J."/>
            <person name="Karaoz U."/>
            <person name="Brodie E.L."/>
            <person name="Williams K.H."/>
            <person name="Hubbard S.S."/>
            <person name="Banfield J.F."/>
        </authorList>
    </citation>
    <scope>NUCLEOTIDE SEQUENCE [LARGE SCALE GENOMIC DNA]</scope>
</reference>
<evidence type="ECO:0000256" key="2">
    <source>
        <dbReference type="ARBA" id="ARBA00022692"/>
    </source>
</evidence>
<name>A0A1G2HSK3_9BACT</name>
<feature type="transmembrane region" description="Helical" evidence="5">
    <location>
        <begin position="352"/>
        <end position="376"/>
    </location>
</feature>
<evidence type="ECO:0000313" key="7">
    <source>
        <dbReference type="EMBL" id="OGZ65405.1"/>
    </source>
</evidence>
<comment type="caution">
    <text evidence="7">The sequence shown here is derived from an EMBL/GenBank/DDBJ whole genome shotgun (WGS) entry which is preliminary data.</text>
</comment>
<feature type="transmembrane region" description="Helical" evidence="5">
    <location>
        <begin position="78"/>
        <end position="102"/>
    </location>
</feature>
<organism evidence="7 8">
    <name type="scientific">Candidatus Staskawiczbacteria bacterium RIFCSPHIGHO2_01_FULL_41_41</name>
    <dbReference type="NCBI Taxonomy" id="1802203"/>
    <lineage>
        <taxon>Bacteria</taxon>
        <taxon>Candidatus Staskawicziibacteriota</taxon>
    </lineage>
</organism>
<feature type="transmembrane region" description="Helical" evidence="5">
    <location>
        <begin position="420"/>
        <end position="437"/>
    </location>
</feature>
<feature type="transmembrane region" description="Helical" evidence="5">
    <location>
        <begin position="39"/>
        <end position="58"/>
    </location>
</feature>
<dbReference type="InterPro" id="IPR051533">
    <property type="entry name" value="WaaL-like"/>
</dbReference>
<sequence length="852" mass="97155">MPYEKNGSSLVCWFFIVTLFLPILVLPPSFQPSDWTRVMLFRVIVITLIGVLLFKFFYKKDLRLELPAWNTSLYGPLIILVAYFATLLAATVFSQDILFSIFGSPARAGGVLSMVCYFIFAVLLALFINKRQWQRLFHMLFAAGIMASLLALAQYFNVFKNIFIAYEGGSAPSFLGNSTILAIYMLFLTFLSFTFFIQGKSPKIKIAYGMLFLLFASTIFITGSRAAYLGLLAGFLYFFLFFPYSHKMKVLKIAAVAILLCSVLVVAMFNLLPQLGEKNNILKTVSSRVSLQRISQDIFGTRLSAWKMTWQAIKDRPLLGWGPENFYIGFEKYYDPTPFATPKLLWDKPHNIFLDVAVNSGIFSALLYIAFWIVLFARLTIAKRNQQKDEAYADNPLRIHALQAMFIGYLIVLFFNFDSFATYIISFFFIGYAFYLITLKQEKIALPIVQHTIFQKKLPAIAALAVLVIFSWFWNIKPLYLNEKIVRAKNLAAEKHCQQAFAIANSQDWSRSGIMRPYAIVKYSEVVSNCAFIEPEKEVEYSQKMVSLLKTAGTIQPSFSKIWVFMGSFTNVLAAREENSDAKKNLLREAIGYLQKAIDLSPGRQEAFAQMEKSYLIAQDYPAMEKTAHDCIAIDPRFGECYWHLGVAQVFLGNQLEGKKNVELAVKNGYEKPPYKQLAIAYMSQKNWKEAVLAYEQVPIYYENKEEAASIHAVLAFLYDKAGDYVKAGESALEVFKLQPENPETIPFIKLLLGKRPNDSILKSSLAFIYLQPGPQQELSKAKAIYLQLAADYPANASYRWELAKICYQLKQYDQAWRHALAILGINPKAREGVEEFIKTLPAEYWQSYLQR</sequence>
<dbReference type="Proteomes" id="UP000178774">
    <property type="component" value="Unassembled WGS sequence"/>
</dbReference>
<evidence type="ECO:0000259" key="6">
    <source>
        <dbReference type="Pfam" id="PF04932"/>
    </source>
</evidence>
<feature type="transmembrane region" description="Helical" evidence="5">
    <location>
        <begin position="458"/>
        <end position="474"/>
    </location>
</feature>
<feature type="domain" description="O-antigen ligase-related" evidence="6">
    <location>
        <begin position="211"/>
        <end position="369"/>
    </location>
</feature>